<accession>A0ACC1RX17</accession>
<proteinExistence type="predicted"/>
<evidence type="ECO:0000313" key="1">
    <source>
        <dbReference type="EMBL" id="KAJ3527467.1"/>
    </source>
</evidence>
<reference evidence="1" key="1">
    <citation type="submission" date="2022-08" db="EMBL/GenBank/DDBJ databases">
        <title>Genome Sequence of Fusarium decemcellulare.</title>
        <authorList>
            <person name="Buettner E."/>
        </authorList>
    </citation>
    <scope>NUCLEOTIDE SEQUENCE</scope>
    <source>
        <strain evidence="1">Babe19</strain>
    </source>
</reference>
<dbReference type="EMBL" id="JANRMS010001555">
    <property type="protein sequence ID" value="KAJ3527467.1"/>
    <property type="molecule type" value="Genomic_DNA"/>
</dbReference>
<evidence type="ECO:0000313" key="2">
    <source>
        <dbReference type="Proteomes" id="UP001148629"/>
    </source>
</evidence>
<organism evidence="1 2">
    <name type="scientific">Fusarium decemcellulare</name>
    <dbReference type="NCBI Taxonomy" id="57161"/>
    <lineage>
        <taxon>Eukaryota</taxon>
        <taxon>Fungi</taxon>
        <taxon>Dikarya</taxon>
        <taxon>Ascomycota</taxon>
        <taxon>Pezizomycotina</taxon>
        <taxon>Sordariomycetes</taxon>
        <taxon>Hypocreomycetidae</taxon>
        <taxon>Hypocreales</taxon>
        <taxon>Nectriaceae</taxon>
        <taxon>Fusarium</taxon>
        <taxon>Fusarium decemcellulare species complex</taxon>
    </lineage>
</organism>
<sequence length="305" mass="34410">MASPPHIGVLHEENIALRQILGYRLETVETSPYSPPQIGQCLPGTLIKDVLLVSIDVDAKYYEAISTDDDFYDPRGAITSYQFIYWDSPPCNYAEKHFPFRETKLVTLEPEEASQNSVRPRYPTFASQISSLIGDRDYVLLAHGTHAEVKFLSNIDPEIIHRASYVLDTVKAAQFPLQMSYRYRLDQLLDEFGIRYALLHTAGNDAHFALKALLMIAVRDSQLVPGTAAPSDEDLFRYLDAIAHARCNLPVGTETPLVASTPPKPKVKSPKVKLVVKVKDRRRRERDANRQAFQELPFADEPPTD</sequence>
<dbReference type="Proteomes" id="UP001148629">
    <property type="component" value="Unassembled WGS sequence"/>
</dbReference>
<gene>
    <name evidence="1" type="ORF">NM208_g10687</name>
</gene>
<protein>
    <submittedName>
        <fullName evidence="1">Uncharacterized protein</fullName>
    </submittedName>
</protein>
<comment type="caution">
    <text evidence="1">The sequence shown here is derived from an EMBL/GenBank/DDBJ whole genome shotgun (WGS) entry which is preliminary data.</text>
</comment>
<name>A0ACC1RX17_9HYPO</name>
<keyword evidence="2" id="KW-1185">Reference proteome</keyword>